<keyword evidence="5 8" id="KW-1133">Transmembrane helix</keyword>
<dbReference type="AlphaFoldDB" id="A0AAU7ZPE1"/>
<evidence type="ECO:0000256" key="2">
    <source>
        <dbReference type="ARBA" id="ARBA00022475"/>
    </source>
</evidence>
<name>A0AAU7ZPE1_9BACT</name>
<dbReference type="GO" id="GO:0016758">
    <property type="term" value="F:hexosyltransferase activity"/>
    <property type="evidence" value="ECO:0007669"/>
    <property type="project" value="InterPro"/>
</dbReference>
<dbReference type="RefSeq" id="WP_353063658.1">
    <property type="nucleotide sequence ID" value="NZ_CP132942.1"/>
</dbReference>
<keyword evidence="3 9" id="KW-0808">Transferase</keyword>
<keyword evidence="2" id="KW-1003">Cell membrane</keyword>
<feature type="transmembrane region" description="Helical" evidence="8">
    <location>
        <begin position="96"/>
        <end position="113"/>
    </location>
</feature>
<keyword evidence="6 8" id="KW-0472">Membrane</keyword>
<accession>A0AAU7ZPE1</accession>
<reference evidence="9" key="1">
    <citation type="submission" date="2023-08" db="EMBL/GenBank/DDBJ databases">
        <authorList>
            <person name="Messyasz A."/>
            <person name="Mannisto M.K."/>
            <person name="Kerkhof L.J."/>
            <person name="Haggblom M."/>
        </authorList>
    </citation>
    <scope>NUCLEOTIDE SEQUENCE</scope>
    <source>
        <strain evidence="9">X5P6</strain>
    </source>
</reference>
<sequence>MRNALKLDRMQGAVLVLLSIAALVSLFTGIRHAIEYRCHDLQWMGVRLVGQGIDPWQEELAHFPHHYDHFVTPNYLHSLYLLLFPFGLLSFDSAEIVWTTTTVVLSIICMLMLQSLFKLSRFHTLLALCLLWMSSPFRVTLEVGQMSFFELFFLTGAFLATSTALGGLSFGVSLAKYSFSPAAVMLFLFRGRLRFLLYAAAVPLVGLVGVWLLVKTPFLKLALEPLAVSSSPTAVSPGFADLMTLLEQTLKSHVPHARQIAYAIGLFGSAAYALLLSRFRLSRSAEFTLISIASLFFVKHLVYDYVFLVVLLCFALTQESRKIKGILLGGVLTFWFLLPLLDRSSLHDTNTYLATNCCLLALLLIFTTYLVTRAACVPSPVPSTEKLKTGS</sequence>
<evidence type="ECO:0000256" key="3">
    <source>
        <dbReference type="ARBA" id="ARBA00022679"/>
    </source>
</evidence>
<evidence type="ECO:0000256" key="7">
    <source>
        <dbReference type="ARBA" id="ARBA00024033"/>
    </source>
</evidence>
<feature type="transmembrane region" description="Helical" evidence="8">
    <location>
        <begin position="195"/>
        <end position="214"/>
    </location>
</feature>
<dbReference type="EC" id="2.4.-.-" evidence="9"/>
<comment type="similarity">
    <text evidence="7">Belongs to the glycosyltransferase 87 family.</text>
</comment>
<keyword evidence="9" id="KW-0328">Glycosyltransferase</keyword>
<evidence type="ECO:0000313" key="9">
    <source>
        <dbReference type="EMBL" id="XCB32820.1"/>
    </source>
</evidence>
<dbReference type="GO" id="GO:0005886">
    <property type="term" value="C:plasma membrane"/>
    <property type="evidence" value="ECO:0007669"/>
    <property type="project" value="UniProtKB-SubCell"/>
</dbReference>
<evidence type="ECO:0000256" key="4">
    <source>
        <dbReference type="ARBA" id="ARBA00022692"/>
    </source>
</evidence>
<feature type="transmembrane region" description="Helical" evidence="8">
    <location>
        <begin position="289"/>
        <end position="317"/>
    </location>
</feature>
<proteinExistence type="inferred from homology"/>
<gene>
    <name evidence="9" type="ORF">RBB77_20725</name>
</gene>
<feature type="transmembrane region" description="Helical" evidence="8">
    <location>
        <begin position="12"/>
        <end position="34"/>
    </location>
</feature>
<dbReference type="EMBL" id="CP132942">
    <property type="protein sequence ID" value="XCB32820.1"/>
    <property type="molecule type" value="Genomic_DNA"/>
</dbReference>
<comment type="subcellular location">
    <subcellularLocation>
        <location evidence="1">Cell membrane</location>
        <topology evidence="1">Multi-pass membrane protein</topology>
    </subcellularLocation>
</comment>
<feature type="transmembrane region" description="Helical" evidence="8">
    <location>
        <begin position="260"/>
        <end position="277"/>
    </location>
</feature>
<evidence type="ECO:0000256" key="6">
    <source>
        <dbReference type="ARBA" id="ARBA00023136"/>
    </source>
</evidence>
<reference evidence="9" key="2">
    <citation type="journal article" date="2024" name="Environ. Microbiol.">
        <title>Genome analysis and description of Tunturibacter gen. nov. expands the diversity of Terriglobia in tundra soils.</title>
        <authorList>
            <person name="Messyasz A."/>
            <person name="Mannisto M.K."/>
            <person name="Kerkhof L.J."/>
            <person name="Haggblom M.M."/>
        </authorList>
    </citation>
    <scope>NUCLEOTIDE SEQUENCE</scope>
    <source>
        <strain evidence="9">X5P6</strain>
    </source>
</reference>
<evidence type="ECO:0000256" key="5">
    <source>
        <dbReference type="ARBA" id="ARBA00022989"/>
    </source>
</evidence>
<feature type="transmembrane region" description="Helical" evidence="8">
    <location>
        <begin position="353"/>
        <end position="371"/>
    </location>
</feature>
<feature type="transmembrane region" description="Helical" evidence="8">
    <location>
        <begin position="323"/>
        <end position="341"/>
    </location>
</feature>
<dbReference type="Pfam" id="PF09594">
    <property type="entry name" value="GT87"/>
    <property type="match status" value="1"/>
</dbReference>
<evidence type="ECO:0000256" key="8">
    <source>
        <dbReference type="SAM" id="Phobius"/>
    </source>
</evidence>
<feature type="transmembrane region" description="Helical" evidence="8">
    <location>
        <begin position="151"/>
        <end position="174"/>
    </location>
</feature>
<organism evidence="9">
    <name type="scientific">Tunturiibacter psychrotolerans</name>
    <dbReference type="NCBI Taxonomy" id="3069686"/>
    <lineage>
        <taxon>Bacteria</taxon>
        <taxon>Pseudomonadati</taxon>
        <taxon>Acidobacteriota</taxon>
        <taxon>Terriglobia</taxon>
        <taxon>Terriglobales</taxon>
        <taxon>Acidobacteriaceae</taxon>
        <taxon>Tunturiibacter</taxon>
    </lineage>
</organism>
<evidence type="ECO:0000256" key="1">
    <source>
        <dbReference type="ARBA" id="ARBA00004651"/>
    </source>
</evidence>
<dbReference type="InterPro" id="IPR018584">
    <property type="entry name" value="GT87"/>
</dbReference>
<protein>
    <submittedName>
        <fullName evidence="9">Glycosyltransferase family 87 protein</fullName>
        <ecNumber evidence="9">2.4.-.-</ecNumber>
    </submittedName>
</protein>
<dbReference type="KEGG" id="tpsc:RBB77_20725"/>
<keyword evidence="4 8" id="KW-0812">Transmembrane</keyword>